<dbReference type="Gene3D" id="3.40.630.30">
    <property type="match status" value="1"/>
</dbReference>
<dbReference type="CDD" id="cd04301">
    <property type="entry name" value="NAT_SF"/>
    <property type="match status" value="1"/>
</dbReference>
<dbReference type="GO" id="GO:0016747">
    <property type="term" value="F:acyltransferase activity, transferring groups other than amino-acyl groups"/>
    <property type="evidence" value="ECO:0007669"/>
    <property type="project" value="InterPro"/>
</dbReference>
<proteinExistence type="predicted"/>
<dbReference type="AlphaFoldDB" id="A0A382MCV1"/>
<protein>
    <recommendedName>
        <fullName evidence="1">N-acetyltransferase domain-containing protein</fullName>
    </recommendedName>
</protein>
<organism evidence="2">
    <name type="scientific">marine metagenome</name>
    <dbReference type="NCBI Taxonomy" id="408172"/>
    <lineage>
        <taxon>unclassified sequences</taxon>
        <taxon>metagenomes</taxon>
        <taxon>ecological metagenomes</taxon>
    </lineage>
</organism>
<evidence type="ECO:0000313" key="2">
    <source>
        <dbReference type="EMBL" id="SVC46774.1"/>
    </source>
</evidence>
<accession>A0A382MCV1</accession>
<dbReference type="Pfam" id="PF13508">
    <property type="entry name" value="Acetyltransf_7"/>
    <property type="match status" value="1"/>
</dbReference>
<sequence length="158" mass="17414">MDLIADTPFTIRPARPVDDIRCGQITAAAWMASEVPDKLPHAMTMFDDGAPLGRGDRYRLIAELPNLVAGFADVHLAQRHVWYLFVEPDLQGLKIGGALLDTAQTTVGGVMTLQCLAAGKRALDWYRSQGFRITGPHRRPLCGRDVGWVRLKRVVPPA</sequence>
<reference evidence="2" key="1">
    <citation type="submission" date="2018-05" db="EMBL/GenBank/DDBJ databases">
        <authorList>
            <person name="Lanie J.A."/>
            <person name="Ng W.-L."/>
            <person name="Kazmierczak K.M."/>
            <person name="Andrzejewski T.M."/>
            <person name="Davidsen T.M."/>
            <person name="Wayne K.J."/>
            <person name="Tettelin H."/>
            <person name="Glass J.I."/>
            <person name="Rusch D."/>
            <person name="Podicherti R."/>
            <person name="Tsui H.-C.T."/>
            <person name="Winkler M.E."/>
        </authorList>
    </citation>
    <scope>NUCLEOTIDE SEQUENCE</scope>
</reference>
<dbReference type="SUPFAM" id="SSF55729">
    <property type="entry name" value="Acyl-CoA N-acyltransferases (Nat)"/>
    <property type="match status" value="1"/>
</dbReference>
<dbReference type="InterPro" id="IPR000182">
    <property type="entry name" value="GNAT_dom"/>
</dbReference>
<feature type="domain" description="N-acetyltransferase" evidence="1">
    <location>
        <begin position="9"/>
        <end position="156"/>
    </location>
</feature>
<dbReference type="EMBL" id="UINC01092842">
    <property type="protein sequence ID" value="SVC46774.1"/>
    <property type="molecule type" value="Genomic_DNA"/>
</dbReference>
<evidence type="ECO:0000259" key="1">
    <source>
        <dbReference type="PROSITE" id="PS51186"/>
    </source>
</evidence>
<gene>
    <name evidence="2" type="ORF">METZ01_LOCUS299628</name>
</gene>
<dbReference type="InterPro" id="IPR016181">
    <property type="entry name" value="Acyl_CoA_acyltransferase"/>
</dbReference>
<name>A0A382MCV1_9ZZZZ</name>
<dbReference type="PROSITE" id="PS51186">
    <property type="entry name" value="GNAT"/>
    <property type="match status" value="1"/>
</dbReference>